<dbReference type="InterPro" id="IPR045224">
    <property type="entry name" value="HDZip_class_I_plant"/>
</dbReference>
<dbReference type="GO" id="GO:0045893">
    <property type="term" value="P:positive regulation of DNA-templated transcription"/>
    <property type="evidence" value="ECO:0007669"/>
    <property type="project" value="TreeGrafter"/>
</dbReference>
<evidence type="ECO:0000313" key="15">
    <source>
        <dbReference type="Proteomes" id="UP001085076"/>
    </source>
</evidence>
<keyword evidence="6 9" id="KW-0539">Nucleus</keyword>
<gene>
    <name evidence="14" type="ORF">J5N97_009633</name>
</gene>
<keyword evidence="4 9" id="KW-0371">Homeobox</keyword>
<dbReference type="InterPro" id="IPR017970">
    <property type="entry name" value="Homeobox_CS"/>
</dbReference>
<evidence type="ECO:0000256" key="1">
    <source>
        <dbReference type="ARBA" id="ARBA00004123"/>
    </source>
</evidence>
<evidence type="ECO:0000256" key="11">
    <source>
        <dbReference type="RuleBase" id="RU369038"/>
    </source>
</evidence>
<evidence type="ECO:0000256" key="9">
    <source>
        <dbReference type="PROSITE-ProRule" id="PRU00108"/>
    </source>
</evidence>
<evidence type="ECO:0000256" key="5">
    <source>
        <dbReference type="ARBA" id="ARBA00023163"/>
    </source>
</evidence>
<dbReference type="FunFam" id="1.10.10.60:FF:000242">
    <property type="entry name" value="Homeobox-leucine zipper protein HOX13"/>
    <property type="match status" value="1"/>
</dbReference>
<dbReference type="CDD" id="cd00086">
    <property type="entry name" value="homeodomain"/>
    <property type="match status" value="1"/>
</dbReference>
<sequence>MKRLGCSDSLEGLVGEEMEFIEEGIVEENFAGGAQPDKKRRLGAEQVRELERSFEAESKLDPERKTRLARELGLEPRQVAVWFQNRRARWKARRLERDYKSLSAARDALELDVDTLRRETALLVMEATELRAKLEARFPLIAADEVPPRRVAPAATISDSIEERSPLPEQAIAVGLKSNSFSSDIHEPLDSALKTSFFYEELTAGWFCEQWD</sequence>
<dbReference type="PROSITE" id="PS00027">
    <property type="entry name" value="HOMEOBOX_1"/>
    <property type="match status" value="1"/>
</dbReference>
<dbReference type="PANTHER" id="PTHR24326">
    <property type="entry name" value="HOMEOBOX-LEUCINE ZIPPER PROTEIN"/>
    <property type="match status" value="1"/>
</dbReference>
<dbReference type="GO" id="GO:0005634">
    <property type="term" value="C:nucleus"/>
    <property type="evidence" value="ECO:0007669"/>
    <property type="project" value="UniProtKB-SubCell"/>
</dbReference>
<evidence type="ECO:0000259" key="13">
    <source>
        <dbReference type="PROSITE" id="PS50071"/>
    </source>
</evidence>
<reference evidence="14" key="1">
    <citation type="submission" date="2021-03" db="EMBL/GenBank/DDBJ databases">
        <authorList>
            <person name="Li Z."/>
            <person name="Yang C."/>
        </authorList>
    </citation>
    <scope>NUCLEOTIDE SEQUENCE</scope>
    <source>
        <strain evidence="14">Dzin_1.0</strain>
        <tissue evidence="14">Leaf</tissue>
    </source>
</reference>
<reference evidence="14" key="2">
    <citation type="journal article" date="2022" name="Hortic Res">
        <title>The genome of Dioscorea zingiberensis sheds light on the biosynthesis, origin and evolution of the medicinally important diosgenin saponins.</title>
        <authorList>
            <person name="Li Y."/>
            <person name="Tan C."/>
            <person name="Li Z."/>
            <person name="Guo J."/>
            <person name="Li S."/>
            <person name="Chen X."/>
            <person name="Wang C."/>
            <person name="Dai X."/>
            <person name="Yang H."/>
            <person name="Song W."/>
            <person name="Hou L."/>
            <person name="Xu J."/>
            <person name="Tong Z."/>
            <person name="Xu A."/>
            <person name="Yuan X."/>
            <person name="Wang W."/>
            <person name="Yang Q."/>
            <person name="Chen L."/>
            <person name="Sun Z."/>
            <person name="Wang K."/>
            <person name="Pan B."/>
            <person name="Chen J."/>
            <person name="Bao Y."/>
            <person name="Liu F."/>
            <person name="Qi X."/>
            <person name="Gang D.R."/>
            <person name="Wen J."/>
            <person name="Li J."/>
        </authorList>
    </citation>
    <scope>NUCLEOTIDE SEQUENCE</scope>
    <source>
        <strain evidence="14">Dzin_1.0</strain>
    </source>
</reference>
<proteinExistence type="inferred from homology"/>
<feature type="DNA-binding region" description="Homeobox" evidence="9">
    <location>
        <begin position="35"/>
        <end position="94"/>
    </location>
</feature>
<dbReference type="GO" id="GO:0000981">
    <property type="term" value="F:DNA-binding transcription factor activity, RNA polymerase II-specific"/>
    <property type="evidence" value="ECO:0007669"/>
    <property type="project" value="UniProtKB-UniRule"/>
</dbReference>
<evidence type="ECO:0000256" key="10">
    <source>
        <dbReference type="RuleBase" id="RU000682"/>
    </source>
</evidence>
<dbReference type="SUPFAM" id="SSF46689">
    <property type="entry name" value="Homeodomain-like"/>
    <property type="match status" value="1"/>
</dbReference>
<evidence type="ECO:0000256" key="3">
    <source>
        <dbReference type="ARBA" id="ARBA00023125"/>
    </source>
</evidence>
<dbReference type="EMBL" id="JAGGNH010000002">
    <property type="protein sequence ID" value="KAJ0981378.1"/>
    <property type="molecule type" value="Genomic_DNA"/>
</dbReference>
<evidence type="ECO:0000256" key="6">
    <source>
        <dbReference type="ARBA" id="ARBA00023242"/>
    </source>
</evidence>
<dbReference type="Proteomes" id="UP001085076">
    <property type="component" value="Miscellaneous, Linkage group lg02"/>
</dbReference>
<dbReference type="PANTHER" id="PTHR24326:SF547">
    <property type="entry name" value="HOMEOBOX-LEUCINE ZIPPER PROTEIN ATHB-6"/>
    <property type="match status" value="1"/>
</dbReference>
<organism evidence="14 15">
    <name type="scientific">Dioscorea zingiberensis</name>
    <dbReference type="NCBI Taxonomy" id="325984"/>
    <lineage>
        <taxon>Eukaryota</taxon>
        <taxon>Viridiplantae</taxon>
        <taxon>Streptophyta</taxon>
        <taxon>Embryophyta</taxon>
        <taxon>Tracheophyta</taxon>
        <taxon>Spermatophyta</taxon>
        <taxon>Magnoliopsida</taxon>
        <taxon>Liliopsida</taxon>
        <taxon>Dioscoreales</taxon>
        <taxon>Dioscoreaceae</taxon>
        <taxon>Dioscorea</taxon>
    </lineage>
</organism>
<keyword evidence="15" id="KW-1185">Reference proteome</keyword>
<dbReference type="Gene3D" id="1.10.10.60">
    <property type="entry name" value="Homeodomain-like"/>
    <property type="match status" value="1"/>
</dbReference>
<comment type="subcellular location">
    <subcellularLocation>
        <location evidence="1 9 10">Nucleus</location>
    </subcellularLocation>
</comment>
<dbReference type="InterPro" id="IPR000047">
    <property type="entry name" value="HTH_motif"/>
</dbReference>
<accession>A0A9D5HM28</accession>
<name>A0A9D5HM28_9LILI</name>
<evidence type="ECO:0000256" key="12">
    <source>
        <dbReference type="SAM" id="Coils"/>
    </source>
</evidence>
<protein>
    <recommendedName>
        <fullName evidence="11">Homeobox-leucine zipper protein</fullName>
    </recommendedName>
    <alternativeName>
        <fullName evidence="11">HD-ZIP protein</fullName>
    </alternativeName>
    <alternativeName>
        <fullName evidence="11">Homeodomain transcription factor</fullName>
    </alternativeName>
</protein>
<dbReference type="InterPro" id="IPR001356">
    <property type="entry name" value="HD"/>
</dbReference>
<feature type="coiled-coil region" evidence="12">
    <location>
        <begin position="85"/>
        <end position="119"/>
    </location>
</feature>
<feature type="domain" description="Homeobox" evidence="13">
    <location>
        <begin position="33"/>
        <end position="93"/>
    </location>
</feature>
<dbReference type="SMART" id="SM00389">
    <property type="entry name" value="HOX"/>
    <property type="match status" value="1"/>
</dbReference>
<comment type="function">
    <text evidence="11">Transcription factor.</text>
</comment>
<dbReference type="GO" id="GO:0043565">
    <property type="term" value="F:sequence-specific DNA binding"/>
    <property type="evidence" value="ECO:0007669"/>
    <property type="project" value="TreeGrafter"/>
</dbReference>
<dbReference type="InterPro" id="IPR009057">
    <property type="entry name" value="Homeodomain-like_sf"/>
</dbReference>
<dbReference type="Pfam" id="PF00046">
    <property type="entry name" value="Homeodomain"/>
    <property type="match status" value="1"/>
</dbReference>
<evidence type="ECO:0000256" key="4">
    <source>
        <dbReference type="ARBA" id="ARBA00023155"/>
    </source>
</evidence>
<evidence type="ECO:0000313" key="14">
    <source>
        <dbReference type="EMBL" id="KAJ0981378.1"/>
    </source>
</evidence>
<dbReference type="PRINTS" id="PR00031">
    <property type="entry name" value="HTHREPRESSR"/>
</dbReference>
<evidence type="ECO:0000256" key="2">
    <source>
        <dbReference type="ARBA" id="ARBA00023015"/>
    </source>
</evidence>
<keyword evidence="12" id="KW-0175">Coiled coil</keyword>
<comment type="function">
    <text evidence="8">Probable transcription factor.</text>
</comment>
<keyword evidence="3 9" id="KW-0238">DNA-binding</keyword>
<keyword evidence="2 11" id="KW-0805">Transcription regulation</keyword>
<dbReference type="PROSITE" id="PS50071">
    <property type="entry name" value="HOMEOBOX_2"/>
    <property type="match status" value="1"/>
</dbReference>
<comment type="caution">
    <text evidence="14">The sequence shown here is derived from an EMBL/GenBank/DDBJ whole genome shotgun (WGS) entry which is preliminary data.</text>
</comment>
<keyword evidence="5 11" id="KW-0804">Transcription</keyword>
<dbReference type="AlphaFoldDB" id="A0A9D5HM28"/>
<comment type="similarity">
    <text evidence="7 11">Belongs to the HD-ZIP homeobox family. Class I subfamily.</text>
</comment>
<evidence type="ECO:0000256" key="7">
    <source>
        <dbReference type="ARBA" id="ARBA00025748"/>
    </source>
</evidence>
<dbReference type="OrthoDB" id="6159439at2759"/>
<evidence type="ECO:0000256" key="8">
    <source>
        <dbReference type="ARBA" id="ARBA00037260"/>
    </source>
</evidence>